<comment type="cofactor">
    <cofactor evidence="4">
        <name>Zn(2+)</name>
        <dbReference type="ChEBI" id="CHEBI:29105"/>
    </cofactor>
</comment>
<dbReference type="Proteomes" id="UP000263012">
    <property type="component" value="Chromosome"/>
</dbReference>
<keyword evidence="7" id="KW-1185">Reference proteome</keyword>
<comment type="similarity">
    <text evidence="4">Belongs to the zinc-containing alcohol dehydrogenase family.</text>
</comment>
<dbReference type="Pfam" id="PF00107">
    <property type="entry name" value="ADH_zinc_N"/>
    <property type="match status" value="1"/>
</dbReference>
<keyword evidence="1 4" id="KW-0479">Metal-binding</keyword>
<evidence type="ECO:0000256" key="2">
    <source>
        <dbReference type="ARBA" id="ARBA00022833"/>
    </source>
</evidence>
<dbReference type="SMART" id="SM00829">
    <property type="entry name" value="PKS_ER"/>
    <property type="match status" value="1"/>
</dbReference>
<dbReference type="InterPro" id="IPR013149">
    <property type="entry name" value="ADH-like_C"/>
</dbReference>
<dbReference type="OrthoDB" id="73567at2157"/>
<dbReference type="Gene3D" id="3.90.180.10">
    <property type="entry name" value="Medium-chain alcohol dehydrogenases, catalytic domain"/>
    <property type="match status" value="1"/>
</dbReference>
<dbReference type="InterPro" id="IPR050129">
    <property type="entry name" value="Zn_alcohol_dh"/>
</dbReference>
<protein>
    <submittedName>
        <fullName evidence="6">Alcohol dehydrogenase</fullName>
        <ecNumber evidence="6">1.1.1.1</ecNumber>
    </submittedName>
</protein>
<dbReference type="GO" id="GO:0051262">
    <property type="term" value="P:protein tetramerization"/>
    <property type="evidence" value="ECO:0007669"/>
    <property type="project" value="UniProtKB-ARBA"/>
</dbReference>
<evidence type="ECO:0000313" key="7">
    <source>
        <dbReference type="Proteomes" id="UP000263012"/>
    </source>
</evidence>
<dbReference type="SUPFAM" id="SSF51735">
    <property type="entry name" value="NAD(P)-binding Rossmann-fold domains"/>
    <property type="match status" value="1"/>
</dbReference>
<reference evidence="7" key="1">
    <citation type="submission" date="2017-11" db="EMBL/GenBank/DDBJ databases">
        <title>Phenotypic and genomic properties of facultatively anaerobic sulfur-reducing natronoarchaea from hypersaline soda lakes.</title>
        <authorList>
            <person name="Sorokin D.Y."/>
            <person name="Kublanov I.V."/>
            <person name="Roman P."/>
            <person name="Sinninghe Damste J.S."/>
            <person name="Golyshin P.N."/>
            <person name="Rojo D."/>
            <person name="Ciordia S."/>
            <person name="Mena M.D.C."/>
            <person name="Ferrer M."/>
            <person name="Messina E."/>
            <person name="Smedile F."/>
            <person name="La Spada G."/>
            <person name="La Cono V."/>
            <person name="Yakimov M.M."/>
        </authorList>
    </citation>
    <scope>NUCLEOTIDE SEQUENCE [LARGE SCALE GENOMIC DNA]</scope>
    <source>
        <strain evidence="7">AArc-Sl</strain>
    </source>
</reference>
<dbReference type="GO" id="GO:0043168">
    <property type="term" value="F:anion binding"/>
    <property type="evidence" value="ECO:0007669"/>
    <property type="project" value="UniProtKB-ARBA"/>
</dbReference>
<dbReference type="SUPFAM" id="SSF50129">
    <property type="entry name" value="GroES-like"/>
    <property type="match status" value="1"/>
</dbReference>
<dbReference type="EMBL" id="CP025066">
    <property type="protein sequence ID" value="AUX08441.1"/>
    <property type="molecule type" value="Genomic_DNA"/>
</dbReference>
<evidence type="ECO:0000256" key="4">
    <source>
        <dbReference type="RuleBase" id="RU361277"/>
    </source>
</evidence>
<dbReference type="GO" id="GO:0008270">
    <property type="term" value="F:zinc ion binding"/>
    <property type="evidence" value="ECO:0007669"/>
    <property type="project" value="InterPro"/>
</dbReference>
<dbReference type="GeneID" id="37877140"/>
<gene>
    <name evidence="6" type="primary">adh</name>
    <name evidence="6" type="ORF">AArcSl_0796</name>
</gene>
<dbReference type="Pfam" id="PF08240">
    <property type="entry name" value="ADH_N"/>
    <property type="match status" value="1"/>
</dbReference>
<evidence type="ECO:0000256" key="3">
    <source>
        <dbReference type="ARBA" id="ARBA00023002"/>
    </source>
</evidence>
<evidence type="ECO:0000256" key="1">
    <source>
        <dbReference type="ARBA" id="ARBA00022723"/>
    </source>
</evidence>
<keyword evidence="3 6" id="KW-0560">Oxidoreductase</keyword>
<dbReference type="GO" id="GO:0030554">
    <property type="term" value="F:adenyl nucleotide binding"/>
    <property type="evidence" value="ECO:0007669"/>
    <property type="project" value="UniProtKB-ARBA"/>
</dbReference>
<sequence>MKAAILEEHGEPLAIEEVDAPSADPEGAVVEIEACGICRSDWHGWQGDWAWLGIQPQPGQILGHEPAGRVVEVGEEVEHVREGDHVAIPFNIGDGTCPECQRGYSNTCENLMPLGFVEPVQGAFAELTHVPAADHNVVQLPDGVSSVDMAGLGCRFMTSFHALAHRADVGAGDWVAVHGCGGIGLSAVHIADALGANVIAVDLMDEKLDLATNLGAVATVNASEADNVSGEVAAIAGGGADVSVDALGIAETCRNSVQSLGNRGQHLQIGLTTEAEEGEVSLPTDMMVMKEIEFIGSLGMPPTRYDEIFRMVQTGKLQPAEIVSETVALEDVSAKLEAMTDFGTTGIPVIEEF</sequence>
<dbReference type="GO" id="GO:0044281">
    <property type="term" value="P:small molecule metabolic process"/>
    <property type="evidence" value="ECO:0007669"/>
    <property type="project" value="UniProtKB-ARBA"/>
</dbReference>
<proteinExistence type="inferred from homology"/>
<dbReference type="PANTHER" id="PTHR43401">
    <property type="entry name" value="L-THREONINE 3-DEHYDROGENASE"/>
    <property type="match status" value="1"/>
</dbReference>
<evidence type="ECO:0000313" key="6">
    <source>
        <dbReference type="EMBL" id="AUX08441.1"/>
    </source>
</evidence>
<dbReference type="InterPro" id="IPR036291">
    <property type="entry name" value="NAD(P)-bd_dom_sf"/>
</dbReference>
<dbReference type="InterPro" id="IPR020843">
    <property type="entry name" value="ER"/>
</dbReference>
<dbReference type="RefSeq" id="WP_119815362.1">
    <property type="nucleotide sequence ID" value="NZ_CP025066.1"/>
</dbReference>
<accession>A0A343TH69</accession>
<feature type="domain" description="Enoyl reductase (ER)" evidence="5">
    <location>
        <begin position="10"/>
        <end position="350"/>
    </location>
</feature>
<dbReference type="EC" id="1.1.1.1" evidence="6"/>
<dbReference type="KEGG" id="hdf:AArcSl_0796"/>
<dbReference type="InterPro" id="IPR011032">
    <property type="entry name" value="GroES-like_sf"/>
</dbReference>
<organism evidence="6 7">
    <name type="scientific">Halalkaliarchaeum desulfuricum</name>
    <dbReference type="NCBI Taxonomy" id="2055893"/>
    <lineage>
        <taxon>Archaea</taxon>
        <taxon>Methanobacteriati</taxon>
        <taxon>Methanobacteriota</taxon>
        <taxon>Stenosarchaea group</taxon>
        <taxon>Halobacteria</taxon>
        <taxon>Halobacteriales</taxon>
        <taxon>Haloferacaceae</taxon>
        <taxon>Halalkaliarchaeum</taxon>
    </lineage>
</organism>
<dbReference type="PROSITE" id="PS00059">
    <property type="entry name" value="ADH_ZINC"/>
    <property type="match status" value="1"/>
</dbReference>
<name>A0A343TH69_9EURY</name>
<dbReference type="AlphaFoldDB" id="A0A343TH69"/>
<dbReference type="CDD" id="cd08260">
    <property type="entry name" value="Zn_ADH6"/>
    <property type="match status" value="1"/>
</dbReference>
<dbReference type="GO" id="GO:0004022">
    <property type="term" value="F:alcohol dehydrogenase (NAD+) activity"/>
    <property type="evidence" value="ECO:0007669"/>
    <property type="project" value="UniProtKB-EC"/>
</dbReference>
<keyword evidence="2 4" id="KW-0862">Zinc</keyword>
<dbReference type="PANTHER" id="PTHR43401:SF5">
    <property type="entry name" value="ALCOHOL DEHYDROGENASE-RELATED"/>
    <property type="match status" value="1"/>
</dbReference>
<evidence type="ECO:0000259" key="5">
    <source>
        <dbReference type="SMART" id="SM00829"/>
    </source>
</evidence>
<dbReference type="InterPro" id="IPR002328">
    <property type="entry name" value="ADH_Zn_CS"/>
</dbReference>
<dbReference type="InterPro" id="IPR013154">
    <property type="entry name" value="ADH-like_N"/>
</dbReference>